<feature type="region of interest" description="Disordered" evidence="1">
    <location>
        <begin position="321"/>
        <end position="360"/>
    </location>
</feature>
<feature type="region of interest" description="Disordered" evidence="1">
    <location>
        <begin position="398"/>
        <end position="419"/>
    </location>
</feature>
<feature type="compositionally biased region" description="Basic residues" evidence="1">
    <location>
        <begin position="48"/>
        <end position="58"/>
    </location>
</feature>
<feature type="compositionally biased region" description="Basic and acidic residues" evidence="1">
    <location>
        <begin position="321"/>
        <end position="332"/>
    </location>
</feature>
<feature type="compositionally biased region" description="Polar residues" evidence="1">
    <location>
        <begin position="175"/>
        <end position="188"/>
    </location>
</feature>
<evidence type="ECO:0000313" key="2">
    <source>
        <dbReference type="EMBL" id="KAF4633542.1"/>
    </source>
</evidence>
<dbReference type="Proteomes" id="UP000566819">
    <property type="component" value="Unassembled WGS sequence"/>
</dbReference>
<reference evidence="2 3" key="1">
    <citation type="submission" date="2020-03" db="EMBL/GenBank/DDBJ databases">
        <title>Draft Genome Sequence of Cudoniella acicularis.</title>
        <authorList>
            <person name="Buettner E."/>
            <person name="Kellner H."/>
        </authorList>
    </citation>
    <scope>NUCLEOTIDE SEQUENCE [LARGE SCALE GENOMIC DNA]</scope>
    <source>
        <strain evidence="2 3">DSM 108380</strain>
    </source>
</reference>
<sequence length="578" mass="65184">MPTSPQNSVLFPVYSQPKELKHAESCSDLRGKASLQAASAANSDNNRAFRRNTLRRHGNNSPPTTTPTPNAFLGSEAHQGETAPAQYSSRSRTLFPNTDRLEVQPPSQLPSQNSRRLMSGSRAAFSTRGDEGQQIDLSRGTQQHLNEQYFSPSRQSQDRDQNRSRSQGLERQMKTPANATASSRNFNPSRDERFQSFASHASAQDLPLPPGFNPPESENKPRMSERSLFGERVRHGVGEQNTRTRAAVYKDIKFPKINTLTPPETPLRVSSLKAVTGMPKSSSELIQQPSSKHYHVPRESVHPLDENPTKVPKAIVMDHRFPEFKSGSREEDYGLSSTHQKKLMAQPSPSTEPQPQKANSIPRFQLNGESVDDETLYHHTPLSKPTLGESDALKRLIEQSRGENKTLKRENQRLQGENAEFKTENNNWIERQIALQNPEARRRLGGGSEARCETILIWRGLGTLCWLENIQRNMENIVNNDQLEEERWSRSNMGGGDVDSRLTLELPASQPNQAFELAAAAATAPQELDAGIMPRDSRRRGRHFYSHETSRYRDLHEYLLVLDGTSLLNKETFVDYDY</sequence>
<protein>
    <submittedName>
        <fullName evidence="2">Uncharacterized protein</fullName>
    </submittedName>
</protein>
<comment type="caution">
    <text evidence="2">The sequence shown here is derived from an EMBL/GenBank/DDBJ whole genome shotgun (WGS) entry which is preliminary data.</text>
</comment>
<name>A0A8H4RP63_9HELO</name>
<dbReference type="EMBL" id="JAAMPI010000251">
    <property type="protein sequence ID" value="KAF4633542.1"/>
    <property type="molecule type" value="Genomic_DNA"/>
</dbReference>
<keyword evidence="3" id="KW-1185">Reference proteome</keyword>
<accession>A0A8H4RP63</accession>
<feature type="compositionally biased region" description="Polar residues" evidence="1">
    <location>
        <begin position="85"/>
        <end position="96"/>
    </location>
</feature>
<gene>
    <name evidence="2" type="ORF">G7Y89_g4579</name>
</gene>
<feature type="compositionally biased region" description="Polar residues" evidence="1">
    <location>
        <begin position="105"/>
        <end position="116"/>
    </location>
</feature>
<feature type="compositionally biased region" description="Polar residues" evidence="1">
    <location>
        <begin position="347"/>
        <end position="359"/>
    </location>
</feature>
<dbReference type="AlphaFoldDB" id="A0A8H4RP63"/>
<feature type="compositionally biased region" description="Basic and acidic residues" evidence="1">
    <location>
        <begin position="217"/>
        <end position="226"/>
    </location>
</feature>
<evidence type="ECO:0000313" key="3">
    <source>
        <dbReference type="Proteomes" id="UP000566819"/>
    </source>
</evidence>
<feature type="compositionally biased region" description="Low complexity" evidence="1">
    <location>
        <begin position="37"/>
        <end position="46"/>
    </location>
</feature>
<feature type="region of interest" description="Disordered" evidence="1">
    <location>
        <begin position="37"/>
        <end position="134"/>
    </location>
</feature>
<organism evidence="2 3">
    <name type="scientific">Cudoniella acicularis</name>
    <dbReference type="NCBI Taxonomy" id="354080"/>
    <lineage>
        <taxon>Eukaryota</taxon>
        <taxon>Fungi</taxon>
        <taxon>Dikarya</taxon>
        <taxon>Ascomycota</taxon>
        <taxon>Pezizomycotina</taxon>
        <taxon>Leotiomycetes</taxon>
        <taxon>Helotiales</taxon>
        <taxon>Tricladiaceae</taxon>
        <taxon>Cudoniella</taxon>
    </lineage>
</organism>
<evidence type="ECO:0000256" key="1">
    <source>
        <dbReference type="SAM" id="MobiDB-lite"/>
    </source>
</evidence>
<feature type="region of interest" description="Disordered" evidence="1">
    <location>
        <begin position="149"/>
        <end position="226"/>
    </location>
</feature>
<proteinExistence type="predicted"/>
<feature type="compositionally biased region" description="Basic and acidic residues" evidence="1">
    <location>
        <begin position="398"/>
        <end position="412"/>
    </location>
</feature>